<proteinExistence type="inferred from homology"/>
<protein>
    <submittedName>
        <fullName evidence="2">Uncharacterized protein</fullName>
    </submittedName>
</protein>
<dbReference type="PANTHER" id="PTHR31985:SF130">
    <property type="entry name" value="ETHYLENE-RESPONSIVE TRANSCRIPTION FACTOR ERF034"/>
    <property type="match status" value="1"/>
</dbReference>
<comment type="similarity">
    <text evidence="1">Belongs to the AP2/ERF transcription factor family. ERF subfamily.</text>
</comment>
<evidence type="ECO:0000313" key="2">
    <source>
        <dbReference type="EMBL" id="DAD32642.1"/>
    </source>
</evidence>
<dbReference type="EMBL" id="DUZY01000003">
    <property type="protein sequence ID" value="DAD32642.1"/>
    <property type="molecule type" value="Genomic_DNA"/>
</dbReference>
<organism evidence="2 3">
    <name type="scientific">Nelumbo nucifera</name>
    <name type="common">Sacred lotus</name>
    <dbReference type="NCBI Taxonomy" id="4432"/>
    <lineage>
        <taxon>Eukaryota</taxon>
        <taxon>Viridiplantae</taxon>
        <taxon>Streptophyta</taxon>
        <taxon>Embryophyta</taxon>
        <taxon>Tracheophyta</taxon>
        <taxon>Spermatophyta</taxon>
        <taxon>Magnoliopsida</taxon>
        <taxon>Proteales</taxon>
        <taxon>Nelumbonaceae</taxon>
        <taxon>Nelumbo</taxon>
    </lineage>
</organism>
<evidence type="ECO:0000256" key="1">
    <source>
        <dbReference type="ARBA" id="ARBA00024343"/>
    </source>
</evidence>
<dbReference type="InterPro" id="IPR051032">
    <property type="entry name" value="AP2/ERF_TF_ERF_subfamily"/>
</dbReference>
<keyword evidence="3" id="KW-1185">Reference proteome</keyword>
<evidence type="ECO:0000313" key="3">
    <source>
        <dbReference type="Proteomes" id="UP000607653"/>
    </source>
</evidence>
<sequence>MAARAHDIVALAIKGNSVFLNFPKLVYELPHPASLSHKDIHVAAAKAAATTFDKQPASCKVETEDQGKQSQLEFPISHSPILTITSDDTEENSHQCFHPQTKKHCSTCLI</sequence>
<gene>
    <name evidence="2" type="ORF">HUJ06_011493</name>
</gene>
<dbReference type="Proteomes" id="UP000607653">
    <property type="component" value="Unassembled WGS sequence"/>
</dbReference>
<reference evidence="2 3" key="1">
    <citation type="journal article" date="2020" name="Mol. Biol. Evol.">
        <title>Distinct Expression and Methylation Patterns for Genes with Different Fates following a Single Whole-Genome Duplication in Flowering Plants.</title>
        <authorList>
            <person name="Shi T."/>
            <person name="Rahmani R.S."/>
            <person name="Gugger P.F."/>
            <person name="Wang M."/>
            <person name="Li H."/>
            <person name="Zhang Y."/>
            <person name="Li Z."/>
            <person name="Wang Q."/>
            <person name="Van de Peer Y."/>
            <person name="Marchal K."/>
            <person name="Chen J."/>
        </authorList>
    </citation>
    <scope>NUCLEOTIDE SEQUENCE [LARGE SCALE GENOMIC DNA]</scope>
    <source>
        <tissue evidence="2">Leaf</tissue>
    </source>
</reference>
<dbReference type="PANTHER" id="PTHR31985">
    <property type="entry name" value="ETHYLENE-RESPONSIVE TRANSCRIPTION FACTOR ERF042-RELATED"/>
    <property type="match status" value="1"/>
</dbReference>
<dbReference type="AlphaFoldDB" id="A0A822YJH5"/>
<accession>A0A822YJH5</accession>
<comment type="caution">
    <text evidence="2">The sequence shown here is derived from an EMBL/GenBank/DDBJ whole genome shotgun (WGS) entry which is preliminary data.</text>
</comment>
<name>A0A822YJH5_NELNU</name>